<accession>A0A3D8SY55</accession>
<keyword evidence="1" id="KW-0732">Signal</keyword>
<reference evidence="2 3" key="1">
    <citation type="journal article" date="2018" name="IMA Fungus">
        <title>IMA Genome-F 9: Draft genome sequence of Annulohypoxylon stygium, Aspergillus mulundensis, Berkeleyomyces basicola (syn. Thielaviopsis basicola), Ceratocystis smalleyi, two Cercospora beticola strains, Coleophoma cylindrospora, Fusarium fracticaudum, Phialophora cf. hyalina, and Morchella septimelata.</title>
        <authorList>
            <person name="Wingfield B.D."/>
            <person name="Bills G.F."/>
            <person name="Dong Y."/>
            <person name="Huang W."/>
            <person name="Nel W.J."/>
            <person name="Swalarsk-Parry B.S."/>
            <person name="Vaghefi N."/>
            <person name="Wilken P.M."/>
            <person name="An Z."/>
            <person name="de Beer Z.W."/>
            <person name="De Vos L."/>
            <person name="Chen L."/>
            <person name="Duong T.A."/>
            <person name="Gao Y."/>
            <person name="Hammerbacher A."/>
            <person name="Kikkert J.R."/>
            <person name="Li Y."/>
            <person name="Li H."/>
            <person name="Li K."/>
            <person name="Li Q."/>
            <person name="Liu X."/>
            <person name="Ma X."/>
            <person name="Naidoo K."/>
            <person name="Pethybridge S.J."/>
            <person name="Sun J."/>
            <person name="Steenkamp E.T."/>
            <person name="van der Nest M.A."/>
            <person name="van Wyk S."/>
            <person name="Wingfield M.J."/>
            <person name="Xiong C."/>
            <person name="Yue Q."/>
            <person name="Zhang X."/>
        </authorList>
    </citation>
    <scope>NUCLEOTIDE SEQUENCE [LARGE SCALE GENOMIC DNA]</scope>
    <source>
        <strain evidence="2 3">BP5796</strain>
    </source>
</reference>
<evidence type="ECO:0008006" key="4">
    <source>
        <dbReference type="Google" id="ProtNLM"/>
    </source>
</evidence>
<protein>
    <recommendedName>
        <fullName evidence="4">Phytocyanin domain-containing protein</fullName>
    </recommendedName>
</protein>
<dbReference type="OrthoDB" id="3439500at2759"/>
<feature type="chain" id="PRO_5017702975" description="Phytocyanin domain-containing protein" evidence="1">
    <location>
        <begin position="23"/>
        <end position="100"/>
    </location>
</feature>
<evidence type="ECO:0000313" key="3">
    <source>
        <dbReference type="Proteomes" id="UP000256328"/>
    </source>
</evidence>
<dbReference type="AlphaFoldDB" id="A0A3D8SY55"/>
<sequence length="100" mass="10955">MLLQVVFLWLAACLQVLDLNAATPWETMYFYSVYKAELAAGVSTKTTGGGCVHSVSNFPAGEDNYKTYIAAAGFAAGICAYDEFVKFIVRQPSLLVLLYR</sequence>
<organism evidence="2 3">
    <name type="scientific">Coleophoma crateriformis</name>
    <dbReference type="NCBI Taxonomy" id="565419"/>
    <lineage>
        <taxon>Eukaryota</taxon>
        <taxon>Fungi</taxon>
        <taxon>Dikarya</taxon>
        <taxon>Ascomycota</taxon>
        <taxon>Pezizomycotina</taxon>
        <taxon>Leotiomycetes</taxon>
        <taxon>Helotiales</taxon>
        <taxon>Dermateaceae</taxon>
        <taxon>Coleophoma</taxon>
    </lineage>
</organism>
<comment type="caution">
    <text evidence="2">The sequence shown here is derived from an EMBL/GenBank/DDBJ whole genome shotgun (WGS) entry which is preliminary data.</text>
</comment>
<gene>
    <name evidence="2" type="ORF">BP5796_02369</name>
</gene>
<proteinExistence type="predicted"/>
<evidence type="ECO:0000256" key="1">
    <source>
        <dbReference type="SAM" id="SignalP"/>
    </source>
</evidence>
<dbReference type="EMBL" id="PDLN01000003">
    <property type="protein sequence ID" value="RDW91204.1"/>
    <property type="molecule type" value="Genomic_DNA"/>
</dbReference>
<name>A0A3D8SY55_9HELO</name>
<keyword evidence="3" id="KW-1185">Reference proteome</keyword>
<dbReference type="Proteomes" id="UP000256328">
    <property type="component" value="Unassembled WGS sequence"/>
</dbReference>
<evidence type="ECO:0000313" key="2">
    <source>
        <dbReference type="EMBL" id="RDW91204.1"/>
    </source>
</evidence>
<feature type="signal peptide" evidence="1">
    <location>
        <begin position="1"/>
        <end position="22"/>
    </location>
</feature>